<protein>
    <submittedName>
        <fullName evidence="5">EamA family transporter</fullName>
    </submittedName>
</protein>
<feature type="domain" description="EamA" evidence="4">
    <location>
        <begin position="152"/>
        <end position="286"/>
    </location>
</feature>
<comment type="similarity">
    <text evidence="2">Belongs to the EamA transporter family.</text>
</comment>
<feature type="transmembrane region" description="Helical" evidence="3">
    <location>
        <begin position="148"/>
        <end position="168"/>
    </location>
</feature>
<organism evidence="5 6">
    <name type="scientific">Polycladospora coralii</name>
    <dbReference type="NCBI Taxonomy" id="2771432"/>
    <lineage>
        <taxon>Bacteria</taxon>
        <taxon>Bacillati</taxon>
        <taxon>Bacillota</taxon>
        <taxon>Bacilli</taxon>
        <taxon>Bacillales</taxon>
        <taxon>Thermoactinomycetaceae</taxon>
        <taxon>Polycladospora</taxon>
    </lineage>
</organism>
<feature type="transmembrane region" description="Helical" evidence="3">
    <location>
        <begin position="69"/>
        <end position="87"/>
    </location>
</feature>
<dbReference type="RefSeq" id="WP_191140897.1">
    <property type="nucleotide sequence ID" value="NZ_JACXAG020000009.1"/>
</dbReference>
<dbReference type="Pfam" id="PF00892">
    <property type="entry name" value="EamA"/>
    <property type="match status" value="2"/>
</dbReference>
<gene>
    <name evidence="5" type="ORF">IC620_12160</name>
</gene>
<evidence type="ECO:0000313" key="5">
    <source>
        <dbReference type="EMBL" id="MBD1373108.1"/>
    </source>
</evidence>
<feature type="transmembrane region" description="Helical" evidence="3">
    <location>
        <begin position="247"/>
        <end position="263"/>
    </location>
</feature>
<dbReference type="InterPro" id="IPR000620">
    <property type="entry name" value="EamA_dom"/>
</dbReference>
<proteinExistence type="inferred from homology"/>
<dbReference type="Proteomes" id="UP000661691">
    <property type="component" value="Unassembled WGS sequence"/>
</dbReference>
<feature type="domain" description="EamA" evidence="4">
    <location>
        <begin position="15"/>
        <end position="141"/>
    </location>
</feature>
<name>A0A926RUL2_9BACL</name>
<feature type="transmembrane region" description="Helical" evidence="3">
    <location>
        <begin position="215"/>
        <end position="235"/>
    </location>
</feature>
<dbReference type="PANTHER" id="PTHR12715:SF4">
    <property type="entry name" value="EAMA DOMAIN-CONTAINING PROTEIN"/>
    <property type="match status" value="1"/>
</dbReference>
<evidence type="ECO:0000256" key="1">
    <source>
        <dbReference type="ARBA" id="ARBA00004127"/>
    </source>
</evidence>
<keyword evidence="3" id="KW-1133">Transmembrane helix</keyword>
<feature type="transmembrane region" description="Helical" evidence="3">
    <location>
        <begin position="99"/>
        <end position="117"/>
    </location>
</feature>
<dbReference type="InterPro" id="IPR052756">
    <property type="entry name" value="Alkyne_AA_exporter"/>
</dbReference>
<dbReference type="InterPro" id="IPR037185">
    <property type="entry name" value="EmrE-like"/>
</dbReference>
<sequence>MHKQQIDYKVLSAHLITIVIWASAFPGIRAGLEHYTPGHLSLFRLLIGSVLLLLFALVTRMKLPDLRDVPVILLLGFLGFTVYHVGLNMGEKTVAAGPASLIVSMTPVFSILLAAAFMKERLRLIAWVGTLISFFGVSLISFEKGGVLSFNMGVLFILIASLAESIYFVFQNRYLEKYGFLSFTTYTILAGTIPMLFFLPGLYEAVITSTTEATLSVIYLGIFPTVIPYFTLAYVVSKVGSSEATSALFLTPVLSFIIAWIWLGEVPTLLSLIGGAISLIGVILVNVKFAKEKEDIPVEQIRQSRSMD</sequence>
<accession>A0A926RUL2</accession>
<dbReference type="PANTHER" id="PTHR12715">
    <property type="entry name" value="TRANSPORTER, DRUG/METABOLITE EXPORTER FAMILY"/>
    <property type="match status" value="1"/>
</dbReference>
<keyword evidence="3" id="KW-0472">Membrane</keyword>
<dbReference type="GO" id="GO:0016020">
    <property type="term" value="C:membrane"/>
    <property type="evidence" value="ECO:0007669"/>
    <property type="project" value="InterPro"/>
</dbReference>
<reference evidence="5" key="1">
    <citation type="submission" date="2020-09" db="EMBL/GenBank/DDBJ databases">
        <title>A novel bacterium of genus Hazenella, isolated from South China Sea.</title>
        <authorList>
            <person name="Huang H."/>
            <person name="Mo K."/>
            <person name="Hu Y."/>
        </authorList>
    </citation>
    <scope>NUCLEOTIDE SEQUENCE</scope>
    <source>
        <strain evidence="5">IB182357</strain>
    </source>
</reference>
<feature type="transmembrane region" description="Helical" evidence="3">
    <location>
        <begin position="269"/>
        <end position="287"/>
    </location>
</feature>
<dbReference type="EMBL" id="JACXAH010000018">
    <property type="protein sequence ID" value="MBD1373108.1"/>
    <property type="molecule type" value="Genomic_DNA"/>
</dbReference>
<keyword evidence="6" id="KW-1185">Reference proteome</keyword>
<evidence type="ECO:0000313" key="6">
    <source>
        <dbReference type="Proteomes" id="UP000661691"/>
    </source>
</evidence>
<evidence type="ECO:0000256" key="2">
    <source>
        <dbReference type="ARBA" id="ARBA00007362"/>
    </source>
</evidence>
<comment type="subcellular location">
    <subcellularLocation>
        <location evidence="1">Endomembrane system</location>
        <topology evidence="1">Multi-pass membrane protein</topology>
    </subcellularLocation>
</comment>
<feature type="transmembrane region" description="Helical" evidence="3">
    <location>
        <begin position="38"/>
        <end position="57"/>
    </location>
</feature>
<feature type="transmembrane region" description="Helical" evidence="3">
    <location>
        <begin position="180"/>
        <end position="203"/>
    </location>
</feature>
<comment type="caution">
    <text evidence="5">The sequence shown here is derived from an EMBL/GenBank/DDBJ whole genome shotgun (WGS) entry which is preliminary data.</text>
</comment>
<evidence type="ECO:0000256" key="3">
    <source>
        <dbReference type="SAM" id="Phobius"/>
    </source>
</evidence>
<evidence type="ECO:0000259" key="4">
    <source>
        <dbReference type="Pfam" id="PF00892"/>
    </source>
</evidence>
<feature type="transmembrane region" description="Helical" evidence="3">
    <location>
        <begin position="12"/>
        <end position="32"/>
    </location>
</feature>
<dbReference type="AlphaFoldDB" id="A0A926RUL2"/>
<dbReference type="SUPFAM" id="SSF103481">
    <property type="entry name" value="Multidrug resistance efflux transporter EmrE"/>
    <property type="match status" value="2"/>
</dbReference>
<keyword evidence="3" id="KW-0812">Transmembrane</keyword>
<feature type="transmembrane region" description="Helical" evidence="3">
    <location>
        <begin position="124"/>
        <end position="142"/>
    </location>
</feature>